<sequence length="386" mass="47391">LRKGENETFTREPKGEQEDYHGSWEQMIAALMLAKHQEEQVRRKLSQQEEQERQEARRQEEAQRAEAEKKRRKRLKQSMQRWHEELEARRMLKEQQEKEKAKELEQEVLLQGERWRRLMEEVEAQRREKIEAAQKDAEGRKCYQEKLLRKKEEKEKREQERERQVAVEREQNASKWRTLKQKKEKKRLQEENQRELIRHKLLKQQVEQQAEEAEAEMRSTFEMKRQHFCEKHAQVIEARQRELQEQAARIEEQIQRAQLRAKMQSVQQLRHKQVLVHLSQRRMERATLHATAQYRNRVQQVQQLNKHRQICHQRCREKMQREEEAMRKVRECDISMKEWRRERLWRQRDPPVFGLSILGYCRNMVAQHGCVCERRPAPYVDLKGSF</sequence>
<dbReference type="AlphaFoldDB" id="A0A3Q3SRK9"/>
<keyword evidence="3" id="KW-1185">Reference proteome</keyword>
<feature type="region of interest" description="Disordered" evidence="1">
    <location>
        <begin position="153"/>
        <end position="191"/>
    </location>
</feature>
<protein>
    <submittedName>
        <fullName evidence="2">Uncharacterized protein</fullName>
    </submittedName>
</protein>
<proteinExistence type="predicted"/>
<dbReference type="InParanoid" id="A0A3Q3SRK9"/>
<evidence type="ECO:0000313" key="2">
    <source>
        <dbReference type="Ensembl" id="ENSMAMP00000029345.2"/>
    </source>
</evidence>
<feature type="region of interest" description="Disordered" evidence="1">
    <location>
        <begin position="1"/>
        <end position="21"/>
    </location>
</feature>
<feature type="compositionally biased region" description="Basic and acidic residues" evidence="1">
    <location>
        <begin position="153"/>
        <end position="172"/>
    </location>
</feature>
<reference evidence="2" key="1">
    <citation type="submission" date="2025-08" db="UniProtKB">
        <authorList>
            <consortium name="Ensembl"/>
        </authorList>
    </citation>
    <scope>IDENTIFICATION</scope>
</reference>
<evidence type="ECO:0000256" key="1">
    <source>
        <dbReference type="SAM" id="MobiDB-lite"/>
    </source>
</evidence>
<reference evidence="2" key="2">
    <citation type="submission" date="2025-09" db="UniProtKB">
        <authorList>
            <consortium name="Ensembl"/>
        </authorList>
    </citation>
    <scope>IDENTIFICATION</scope>
</reference>
<feature type="region of interest" description="Disordered" evidence="1">
    <location>
        <begin position="39"/>
        <end position="78"/>
    </location>
</feature>
<evidence type="ECO:0000313" key="3">
    <source>
        <dbReference type="Proteomes" id="UP000261640"/>
    </source>
</evidence>
<dbReference type="Proteomes" id="UP000261640">
    <property type="component" value="Unplaced"/>
</dbReference>
<dbReference type="Ensembl" id="ENSMAMT00000030103.2">
    <property type="protein sequence ID" value="ENSMAMP00000029345.2"/>
    <property type="gene ID" value="ENSMAMG00000019771.2"/>
</dbReference>
<dbReference type="PANTHER" id="PTHR33663">
    <property type="entry name" value="COILED-COIL DOMAIN-CONTAINING PROTEIN 177"/>
    <property type="match status" value="1"/>
</dbReference>
<dbReference type="Pfam" id="PF15558">
    <property type="entry name" value="DUF4659"/>
    <property type="match status" value="1"/>
</dbReference>
<dbReference type="InterPro" id="IPR029090">
    <property type="entry name" value="DUF4659"/>
</dbReference>
<dbReference type="PANTHER" id="PTHR33663:SF3">
    <property type="entry name" value="COILED-COIL DOMAIN-CONTAINING PROTEIN 185"/>
    <property type="match status" value="1"/>
</dbReference>
<dbReference type="STRING" id="205130.ENSMAMP00000029345"/>
<dbReference type="GeneTree" id="ENSGT00940000177437"/>
<organism evidence="2 3">
    <name type="scientific">Mastacembelus armatus</name>
    <name type="common">zig-zag eel</name>
    <dbReference type="NCBI Taxonomy" id="205130"/>
    <lineage>
        <taxon>Eukaryota</taxon>
        <taxon>Metazoa</taxon>
        <taxon>Chordata</taxon>
        <taxon>Craniata</taxon>
        <taxon>Vertebrata</taxon>
        <taxon>Euteleostomi</taxon>
        <taxon>Actinopterygii</taxon>
        <taxon>Neopterygii</taxon>
        <taxon>Teleostei</taxon>
        <taxon>Neoteleostei</taxon>
        <taxon>Acanthomorphata</taxon>
        <taxon>Anabantaria</taxon>
        <taxon>Synbranchiformes</taxon>
        <taxon>Mastacembelidae</taxon>
        <taxon>Mastacembelus</taxon>
    </lineage>
</organism>
<accession>A0A3Q3SRK9</accession>
<name>A0A3Q3SRK9_9TELE</name>
<feature type="compositionally biased region" description="Basic residues" evidence="1">
    <location>
        <begin position="177"/>
        <end position="186"/>
    </location>
</feature>
<feature type="compositionally biased region" description="Basic and acidic residues" evidence="1">
    <location>
        <begin position="39"/>
        <end position="69"/>
    </location>
</feature>